<organism evidence="2">
    <name type="scientific">Granulicella tundricola (strain ATCC BAA-1859 / DSM 23138 / MP5ACTX9)</name>
    <dbReference type="NCBI Taxonomy" id="1198114"/>
    <lineage>
        <taxon>Bacteria</taxon>
        <taxon>Pseudomonadati</taxon>
        <taxon>Acidobacteriota</taxon>
        <taxon>Terriglobia</taxon>
        <taxon>Terriglobales</taxon>
        <taxon>Acidobacteriaceae</taxon>
        <taxon>Granulicella</taxon>
    </lineage>
</organism>
<dbReference type="HOGENOM" id="CLU_709329_0_0_0"/>
<dbReference type="AlphaFoldDB" id="E8X668"/>
<evidence type="ECO:0008006" key="3">
    <source>
        <dbReference type="Google" id="ProtNLM"/>
    </source>
</evidence>
<evidence type="ECO:0000313" key="2">
    <source>
        <dbReference type="Proteomes" id="UP000000343"/>
    </source>
</evidence>
<dbReference type="RefSeq" id="WP_013572864.1">
    <property type="nucleotide sequence ID" value="NC_015057.1"/>
</dbReference>
<reference evidence="2" key="1">
    <citation type="submission" date="2011-01" db="EMBL/GenBank/DDBJ databases">
        <title>Complete sequence of plasmid1 of Acidobacterium sp. MP5ACTX9.</title>
        <authorList>
            <consortium name="US DOE Joint Genome Institute"/>
            <person name="Lucas S."/>
            <person name="Copeland A."/>
            <person name="Lapidus A."/>
            <person name="Cheng J.-F."/>
            <person name="Goodwin L."/>
            <person name="Pitluck S."/>
            <person name="Teshima H."/>
            <person name="Detter J.C."/>
            <person name="Han C."/>
            <person name="Tapia R."/>
            <person name="Land M."/>
            <person name="Hauser L."/>
            <person name="Kyrpides N."/>
            <person name="Ivanova N."/>
            <person name="Ovchinnikova G."/>
            <person name="Pagani I."/>
            <person name="Rawat S.R."/>
            <person name="Mannisto M."/>
            <person name="Haggblom M.M."/>
            <person name="Woyke T."/>
        </authorList>
    </citation>
    <scope>NUCLEOTIDE SEQUENCE [LARGE SCALE GENOMIC DNA]</scope>
    <source>
        <strain evidence="2">MP5ACTX9</strain>
        <plasmid evidence="2">Plasmid pACIX901</plasmid>
    </source>
</reference>
<evidence type="ECO:0000313" key="1">
    <source>
        <dbReference type="EMBL" id="ADW70952.1"/>
    </source>
</evidence>
<dbReference type="KEGG" id="acm:AciX9_4172"/>
<accession>E8X668</accession>
<geneLocation type="plasmid" evidence="1 2">
    <name>pACIX901</name>
</geneLocation>
<dbReference type="EMBL" id="CP002481">
    <property type="protein sequence ID" value="ADW70952.1"/>
    <property type="molecule type" value="Genomic_DNA"/>
</dbReference>
<sequence length="354" mass="36060">MSELIQAGQHLDADTLNAFVEQELPEHERIACLAHLGECARCREIVFVAGGADEVEVVTVVAPERAWWQWGSVAWSGAAAGIAGVLVAVTMLHGRHAGVDRVAQVEAPVAEALGLKARAAAPPAASDAKAKAAAPNLAKALRYAKPTPPKAVFEEPEEAVANGALQAPLLGRDKVVTMHGSATAGGVLAGSAVADVAMQAQVSRLATAPAPVATTAAPKALPMYSRVVGKASAMPQTVTVEANSMAQIVVTQPAPVAGGLAMRAMKTAAAPIVLPNRLAVAGSAEWGGRVVAVDTAGGVFLRVDGNAGWTSVRPVWTGKAVGVDAGGTAFRLRVVDGSVWVSGDGVEWKPAAKE</sequence>
<name>E8X668_GRATM</name>
<protein>
    <recommendedName>
        <fullName evidence="3">Zinc-finger domain-containing protein</fullName>
    </recommendedName>
</protein>
<dbReference type="OrthoDB" id="123551at2"/>
<proteinExistence type="predicted"/>
<gene>
    <name evidence="1" type="ordered locus">AciX9_4172</name>
</gene>
<keyword evidence="1" id="KW-0614">Plasmid</keyword>
<dbReference type="Proteomes" id="UP000000343">
    <property type="component" value="Plasmid pACIX901"/>
</dbReference>
<keyword evidence="2" id="KW-1185">Reference proteome</keyword>